<gene>
    <name evidence="5" type="ORF">DID88_007036</name>
</gene>
<proteinExistence type="predicted"/>
<comment type="caution">
    <text evidence="5">The sequence shown here is derived from an EMBL/GenBank/DDBJ whole genome shotgun (WGS) entry which is preliminary data.</text>
</comment>
<dbReference type="SUPFAM" id="SSF48576">
    <property type="entry name" value="Terpenoid synthases"/>
    <property type="match status" value="1"/>
</dbReference>
<comment type="catalytic activity">
    <reaction evidence="1">
        <text>2 (2E,6E,10E)-geranylgeranyl diphosphate = 15-cis-phytoene + 2 diphosphate</text>
        <dbReference type="Rhea" id="RHEA:34475"/>
        <dbReference type="ChEBI" id="CHEBI:27787"/>
        <dbReference type="ChEBI" id="CHEBI:33019"/>
        <dbReference type="ChEBI" id="CHEBI:58756"/>
        <dbReference type="EC" id="2.5.1.32"/>
    </reaction>
</comment>
<dbReference type="AlphaFoldDB" id="A0A395J7R7"/>
<evidence type="ECO:0000256" key="4">
    <source>
        <dbReference type="ARBA" id="ARBA00022746"/>
    </source>
</evidence>
<dbReference type="Pfam" id="PF00494">
    <property type="entry name" value="SQS_PSY"/>
    <property type="match status" value="1"/>
</dbReference>
<evidence type="ECO:0000256" key="1">
    <source>
        <dbReference type="ARBA" id="ARBA00001805"/>
    </source>
</evidence>
<dbReference type="PANTHER" id="PTHR31480">
    <property type="entry name" value="BIFUNCTIONAL LYCOPENE CYCLASE/PHYTOENE SYNTHASE"/>
    <property type="match status" value="1"/>
</dbReference>
<sequence>MGIALQYINICRDVTVDAAIGRVYIPSSWLEEENLKPQQIVENPTGPTIDKLRGRLLEKAFGIYREARPAIEQIPEDARVSMRVVVESYMEIGRVMKERVYKVTQGKATVPKLRRIAVAWKALSQG</sequence>
<dbReference type="InterPro" id="IPR002060">
    <property type="entry name" value="Squ/phyt_synthse"/>
</dbReference>
<dbReference type="InterPro" id="IPR019845">
    <property type="entry name" value="Squalene/phytoene_synthase_CS"/>
</dbReference>
<evidence type="ECO:0000313" key="5">
    <source>
        <dbReference type="EMBL" id="RAL68306.1"/>
    </source>
</evidence>
<evidence type="ECO:0000256" key="3">
    <source>
        <dbReference type="ARBA" id="ARBA00022679"/>
    </source>
</evidence>
<name>A0A395J7R7_9HELO</name>
<dbReference type="Gene3D" id="1.10.600.10">
    <property type="entry name" value="Farnesyl Diphosphate Synthase"/>
    <property type="match status" value="1"/>
</dbReference>
<dbReference type="InterPro" id="IPR008949">
    <property type="entry name" value="Isoprenoid_synthase_dom_sf"/>
</dbReference>
<dbReference type="GO" id="GO:0016117">
    <property type="term" value="P:carotenoid biosynthetic process"/>
    <property type="evidence" value="ECO:0007669"/>
    <property type="project" value="UniProtKB-KW"/>
</dbReference>
<protein>
    <recommendedName>
        <fullName evidence="2">15-cis-phytoene synthase</fullName>
        <ecNumber evidence="2">2.5.1.32</ecNumber>
    </recommendedName>
</protein>
<dbReference type="Proteomes" id="UP000249056">
    <property type="component" value="Unassembled WGS sequence"/>
</dbReference>
<keyword evidence="3" id="KW-0808">Transferase</keyword>
<evidence type="ECO:0000313" key="6">
    <source>
        <dbReference type="Proteomes" id="UP000249056"/>
    </source>
</evidence>
<dbReference type="GO" id="GO:0016765">
    <property type="term" value="F:transferase activity, transferring alkyl or aryl (other than methyl) groups"/>
    <property type="evidence" value="ECO:0007669"/>
    <property type="project" value="InterPro"/>
</dbReference>
<dbReference type="PROSITE" id="PS01045">
    <property type="entry name" value="SQUALEN_PHYTOEN_SYN_2"/>
    <property type="match status" value="1"/>
</dbReference>
<organism evidence="5 6">
    <name type="scientific">Monilinia fructigena</name>
    <dbReference type="NCBI Taxonomy" id="38457"/>
    <lineage>
        <taxon>Eukaryota</taxon>
        <taxon>Fungi</taxon>
        <taxon>Dikarya</taxon>
        <taxon>Ascomycota</taxon>
        <taxon>Pezizomycotina</taxon>
        <taxon>Leotiomycetes</taxon>
        <taxon>Helotiales</taxon>
        <taxon>Sclerotiniaceae</taxon>
        <taxon>Monilinia</taxon>
    </lineage>
</organism>
<dbReference type="OrthoDB" id="6600518at2759"/>
<keyword evidence="4" id="KW-0125">Carotenoid biosynthesis</keyword>
<dbReference type="EC" id="2.5.1.32" evidence="2"/>
<reference evidence="5 6" key="1">
    <citation type="submission" date="2018-06" db="EMBL/GenBank/DDBJ databases">
        <title>Genome Sequence of the Brown Rot Fungal Pathogen Monilinia fructigena.</title>
        <authorList>
            <person name="Landi L."/>
            <person name="De Miccolis Angelini R.M."/>
            <person name="Pollastro S."/>
            <person name="Abate D."/>
            <person name="Faretra F."/>
            <person name="Romanazzi G."/>
        </authorList>
    </citation>
    <scope>NUCLEOTIDE SEQUENCE [LARGE SCALE GENOMIC DNA]</scope>
    <source>
        <strain evidence="5 6">Mfrg269</strain>
    </source>
</reference>
<evidence type="ECO:0000256" key="2">
    <source>
        <dbReference type="ARBA" id="ARBA00012396"/>
    </source>
</evidence>
<keyword evidence="6" id="KW-1185">Reference proteome</keyword>
<dbReference type="EMBL" id="QKRW01000001">
    <property type="protein sequence ID" value="RAL68306.1"/>
    <property type="molecule type" value="Genomic_DNA"/>
</dbReference>
<accession>A0A395J7R7</accession>